<gene>
    <name evidence="2" type="ORF">AZOBR_p470099</name>
</gene>
<dbReference type="Proteomes" id="UP000007319">
    <property type="component" value="Plasmid AZOBR_p4"/>
</dbReference>
<accession>A0A9P1K178</accession>
<dbReference type="KEGG" id="abs:AZOBR_p470099"/>
<reference evidence="2 3" key="1">
    <citation type="journal article" date="2011" name="PLoS Genet.">
        <title>Azospirillum genomes reveal transition of bacteria from aquatic to terrestrial environments.</title>
        <authorList>
            <person name="Wisniewski-Dye F."/>
            <person name="Borziak K."/>
            <person name="Khalsa-Moyers G."/>
            <person name="Alexandre G."/>
            <person name="Sukharnikov L.O."/>
            <person name="Wuichet K."/>
            <person name="Hurst G.B."/>
            <person name="McDonald W.H."/>
            <person name="Robertson J.S."/>
            <person name="Barbe V."/>
            <person name="Calteau A."/>
            <person name="Rouy Z."/>
            <person name="Mangenot S."/>
            <person name="Prigent-Combaret C."/>
            <person name="Normand P."/>
            <person name="Boyer M."/>
            <person name="Siguier P."/>
            <person name="Dessaux Y."/>
            <person name="Elmerich C."/>
            <person name="Condemine G."/>
            <person name="Krishnen G."/>
            <person name="Kennedy I."/>
            <person name="Paterson A.H."/>
            <person name="Gonzalez V."/>
            <person name="Mavingui P."/>
            <person name="Zhulin I.B."/>
        </authorList>
    </citation>
    <scope>NUCLEOTIDE SEQUENCE [LARGE SCALE GENOMIC DNA]</scope>
    <source>
        <strain evidence="2 3">Sp245</strain>
    </source>
</reference>
<dbReference type="AntiFam" id="ANF00010">
    <property type="entry name" value="tRNA translation"/>
</dbReference>
<geneLocation type="plasmid" evidence="2 3">
    <name>AZOBR_p4</name>
</geneLocation>
<protein>
    <submittedName>
        <fullName evidence="2">Uncharacterized protein</fullName>
    </submittedName>
</protein>
<evidence type="ECO:0000256" key="1">
    <source>
        <dbReference type="SAM" id="MobiDB-lite"/>
    </source>
</evidence>
<feature type="region of interest" description="Disordered" evidence="1">
    <location>
        <begin position="1"/>
        <end position="28"/>
    </location>
</feature>
<name>A0A9P1K178_9PROT</name>
<organism evidence="2 3">
    <name type="scientific">Azospirillum baldaniorum</name>
    <dbReference type="NCBI Taxonomy" id="1064539"/>
    <lineage>
        <taxon>Bacteria</taxon>
        <taxon>Pseudomonadati</taxon>
        <taxon>Pseudomonadota</taxon>
        <taxon>Alphaproteobacteria</taxon>
        <taxon>Rhodospirillales</taxon>
        <taxon>Azospirillaceae</taxon>
        <taxon>Azospirillum</taxon>
    </lineage>
</organism>
<proteinExistence type="predicted"/>
<dbReference type="AlphaFoldDB" id="A0A9P1K178"/>
<keyword evidence="2" id="KW-0614">Plasmid</keyword>
<evidence type="ECO:0000313" key="3">
    <source>
        <dbReference type="Proteomes" id="UP000007319"/>
    </source>
</evidence>
<keyword evidence="3" id="KW-1185">Reference proteome</keyword>
<evidence type="ECO:0000313" key="2">
    <source>
        <dbReference type="EMBL" id="CCD03683.1"/>
    </source>
</evidence>
<sequence length="28" mass="2799">MVEQGTENPRVGGSTPSLGTILPSVSKG</sequence>
<dbReference type="EMBL" id="HE577331">
    <property type="protein sequence ID" value="CCD03683.1"/>
    <property type="molecule type" value="Genomic_DNA"/>
</dbReference>